<dbReference type="AlphaFoldDB" id="A0A7Z9A3J9"/>
<protein>
    <submittedName>
        <fullName evidence="1">Uncharacterized protein</fullName>
    </submittedName>
</protein>
<evidence type="ECO:0000313" key="2">
    <source>
        <dbReference type="Proteomes" id="UP000282386"/>
    </source>
</evidence>
<proteinExistence type="predicted"/>
<dbReference type="CDD" id="cd20694">
    <property type="entry name" value="CdiI_Ct-like"/>
    <property type="match status" value="1"/>
</dbReference>
<accession>A0A7Z9A3J9</accession>
<dbReference type="InterPro" id="IPR016024">
    <property type="entry name" value="ARM-type_fold"/>
</dbReference>
<reference evidence="1 2" key="1">
    <citation type="submission" date="2018-12" db="EMBL/GenBank/DDBJ databases">
        <authorList>
            <consortium name="Pathogen Informatics"/>
        </authorList>
    </citation>
    <scope>NUCLEOTIDE SEQUENCE [LARGE SCALE GENOMIC DNA]</scope>
    <source>
        <strain evidence="1 2">NCTC10207</strain>
    </source>
</reference>
<sequence length="132" mass="14601">MGEELKRVVAYKLLSADRDTVIDGLMEMVFAVGDVTWVSERLCEQADSANTEVSSLAITCFGHLARLHQQVGDTSRIFQLLRDKHRSPVPDIRGAAEDAMDDISVFMGIDLRKKKSTGYSGSSKEPINVRSL</sequence>
<evidence type="ECO:0000313" key="1">
    <source>
        <dbReference type="EMBL" id="VEI22881.1"/>
    </source>
</evidence>
<organism evidence="1 2">
    <name type="scientific">Rothia aeria</name>
    <dbReference type="NCBI Taxonomy" id="172042"/>
    <lineage>
        <taxon>Bacteria</taxon>
        <taxon>Bacillati</taxon>
        <taxon>Actinomycetota</taxon>
        <taxon>Actinomycetes</taxon>
        <taxon>Micrococcales</taxon>
        <taxon>Micrococcaceae</taxon>
        <taxon>Rothia</taxon>
    </lineage>
</organism>
<dbReference type="SUPFAM" id="SSF48371">
    <property type="entry name" value="ARM repeat"/>
    <property type="match status" value="1"/>
</dbReference>
<dbReference type="Proteomes" id="UP000282386">
    <property type="component" value="Chromosome"/>
</dbReference>
<dbReference type="EMBL" id="LR134479">
    <property type="protein sequence ID" value="VEI22881.1"/>
    <property type="molecule type" value="Genomic_DNA"/>
</dbReference>
<dbReference type="RefSeq" id="WP_126499944.1">
    <property type="nucleotide sequence ID" value="NZ_CAKASD010000027.1"/>
</dbReference>
<dbReference type="InterPro" id="IPR049796">
    <property type="entry name" value="CdiI_Ct-like"/>
</dbReference>
<name>A0A7Z9A3J9_9MICC</name>
<gene>
    <name evidence="1" type="ORF">NCTC10207_00975</name>
</gene>